<evidence type="ECO:0000256" key="1">
    <source>
        <dbReference type="SAM" id="SignalP"/>
    </source>
</evidence>
<dbReference type="PANTHER" id="PTHR15020">
    <property type="entry name" value="FLAVIN REDUCTASE-RELATED"/>
    <property type="match status" value="1"/>
</dbReference>
<accession>A0A7S0LWY1</accession>
<organism evidence="3">
    <name type="scientific">Cryptomonas curvata</name>
    <dbReference type="NCBI Taxonomy" id="233186"/>
    <lineage>
        <taxon>Eukaryota</taxon>
        <taxon>Cryptophyceae</taxon>
        <taxon>Cryptomonadales</taxon>
        <taxon>Cryptomonadaceae</taxon>
        <taxon>Cryptomonas</taxon>
    </lineage>
</organism>
<dbReference type="SUPFAM" id="SSF51735">
    <property type="entry name" value="NAD(P)-binding Rossmann-fold domains"/>
    <property type="match status" value="1"/>
</dbReference>
<dbReference type="EMBL" id="HBEZ01004827">
    <property type="protein sequence ID" value="CAD8625010.1"/>
    <property type="molecule type" value="Transcribed_RNA"/>
</dbReference>
<dbReference type="Gene3D" id="3.40.50.720">
    <property type="entry name" value="NAD(P)-binding Rossmann-like Domain"/>
    <property type="match status" value="1"/>
</dbReference>
<name>A0A7S0LWY1_9CRYP</name>
<reference evidence="3" key="1">
    <citation type="submission" date="2021-01" db="EMBL/GenBank/DDBJ databases">
        <authorList>
            <person name="Corre E."/>
            <person name="Pelletier E."/>
            <person name="Niang G."/>
            <person name="Scheremetjew M."/>
            <person name="Finn R."/>
            <person name="Kale V."/>
            <person name="Holt S."/>
            <person name="Cochrane G."/>
            <person name="Meng A."/>
            <person name="Brown T."/>
            <person name="Cohen L."/>
        </authorList>
    </citation>
    <scope>NUCLEOTIDE SEQUENCE</scope>
    <source>
        <strain evidence="3">CCAP979/52</strain>
    </source>
</reference>
<dbReference type="Pfam" id="PF13460">
    <property type="entry name" value="NAD_binding_10"/>
    <property type="match status" value="1"/>
</dbReference>
<dbReference type="InterPro" id="IPR016040">
    <property type="entry name" value="NAD(P)-bd_dom"/>
</dbReference>
<gene>
    <name evidence="3" type="ORF">CCUR1050_LOCUS2686</name>
</gene>
<feature type="chain" id="PRO_5030975478" description="NAD(P)-binding domain-containing protein" evidence="1">
    <location>
        <begin position="22"/>
        <end position="404"/>
    </location>
</feature>
<dbReference type="PANTHER" id="PTHR15020:SF11">
    <property type="entry name" value="OS06G0360300 PROTEIN"/>
    <property type="match status" value="1"/>
</dbReference>
<dbReference type="AlphaFoldDB" id="A0A7S0LWY1"/>
<keyword evidence="1" id="KW-0732">Signal</keyword>
<feature type="domain" description="NAD(P)-binding" evidence="2">
    <location>
        <begin position="98"/>
        <end position="304"/>
    </location>
</feature>
<evidence type="ECO:0000259" key="2">
    <source>
        <dbReference type="Pfam" id="PF13460"/>
    </source>
</evidence>
<feature type="signal peptide" evidence="1">
    <location>
        <begin position="1"/>
        <end position="21"/>
    </location>
</feature>
<protein>
    <recommendedName>
        <fullName evidence="2">NAD(P)-binding domain-containing protein</fullName>
    </recommendedName>
</protein>
<evidence type="ECO:0000313" key="3">
    <source>
        <dbReference type="EMBL" id="CAD8625010.1"/>
    </source>
</evidence>
<sequence length="404" mass="42790">MRISTFTSLVVSYVIIDGCSAAFCPSDISLFSRTSQLAGVKKYSRSKQNLMMLEEANFDDRSSRRRLLQNAVFSVALANSLVSSKPATSALAPVAVIGASGYTGGDCVRELVARKLPVRAISRAAIPLKDLPRSLVTAMAADVTIPASLPPAIRGASSVLFLASARKRYSSKGSDSASIDSFEDVEHLGLINVARECIAARVPRLVVVSSACAKCKSKDGATDKSTGMMCDQCSSKRAGEDAVRELYAQAALPGVGYTIVRPGLLNTGEKRGVGEVEINQGESKTGVISRLDLADLLIAAASSPAASGATFECYYRDTAQPVDIRASLGRCKELGKSTQECFFGAGFKDKAPKSLAEALSTPVTGTLFASGREHQAARWEDMFVGLEPDGVREMDIMDLGYGQS</sequence>
<dbReference type="InterPro" id="IPR036291">
    <property type="entry name" value="NAD(P)-bd_dom_sf"/>
</dbReference>
<proteinExistence type="predicted"/>